<gene>
    <name evidence="1" type="ORF">HH213_17215</name>
</gene>
<evidence type="ECO:0008006" key="3">
    <source>
        <dbReference type="Google" id="ProtNLM"/>
    </source>
</evidence>
<proteinExistence type="predicted"/>
<dbReference type="InterPro" id="IPR056238">
    <property type="entry name" value="YunG-like"/>
</dbReference>
<organism evidence="1 2">
    <name type="scientific">Duganella dendranthematis</name>
    <dbReference type="NCBI Taxonomy" id="2728021"/>
    <lineage>
        <taxon>Bacteria</taxon>
        <taxon>Pseudomonadati</taxon>
        <taxon>Pseudomonadota</taxon>
        <taxon>Betaproteobacteria</taxon>
        <taxon>Burkholderiales</taxon>
        <taxon>Oxalobacteraceae</taxon>
        <taxon>Telluria group</taxon>
        <taxon>Duganella</taxon>
    </lineage>
</organism>
<evidence type="ECO:0000313" key="1">
    <source>
        <dbReference type="EMBL" id="QJD91672.1"/>
    </source>
</evidence>
<dbReference type="EMBL" id="CP051684">
    <property type="protein sequence ID" value="QJD91672.1"/>
    <property type="molecule type" value="Genomic_DNA"/>
</dbReference>
<sequence>MHLHRQEFMPRLREALTASWDKQTAYMGVEEIGNAALGQCYPTSRVVQHYYPKTEIFKGTVWTGEALEVHFWNGLRLGDEWYHIDLTWQQFPVGSVVQEFVVIERRELNDSEGTVIRCALLLKRVEDYIKASLSVAM</sequence>
<dbReference type="Pfam" id="PF24585">
    <property type="entry name" value="YunG"/>
    <property type="match status" value="1"/>
</dbReference>
<accession>A0ABX6MBH1</accession>
<keyword evidence="2" id="KW-1185">Reference proteome</keyword>
<dbReference type="Proteomes" id="UP000503117">
    <property type="component" value="Chromosome"/>
</dbReference>
<evidence type="ECO:0000313" key="2">
    <source>
        <dbReference type="Proteomes" id="UP000503117"/>
    </source>
</evidence>
<protein>
    <recommendedName>
        <fullName evidence="3">Nuclear transport factor 2 family protein</fullName>
    </recommendedName>
</protein>
<reference evidence="1 2" key="1">
    <citation type="submission" date="2020-04" db="EMBL/GenBank/DDBJ databases">
        <title>Genome sequencing of novel species.</title>
        <authorList>
            <person name="Heo J."/>
            <person name="Kim S.-J."/>
            <person name="Kim J.-S."/>
            <person name="Hong S.-B."/>
            <person name="Kwon S.-W."/>
        </authorList>
    </citation>
    <scope>NUCLEOTIDE SEQUENCE [LARGE SCALE GENOMIC DNA]</scope>
    <source>
        <strain evidence="1 2">AF9R3</strain>
    </source>
</reference>
<name>A0ABX6MBH1_9BURK</name>